<protein>
    <recommendedName>
        <fullName evidence="1">3'-5' exonuclease domain-containing protein</fullName>
    </recommendedName>
</protein>
<accession>A0AAW2I0F3</accession>
<organism evidence="2">
    <name type="scientific">Menopon gallinae</name>
    <name type="common">poultry shaft louse</name>
    <dbReference type="NCBI Taxonomy" id="328185"/>
    <lineage>
        <taxon>Eukaryota</taxon>
        <taxon>Metazoa</taxon>
        <taxon>Ecdysozoa</taxon>
        <taxon>Arthropoda</taxon>
        <taxon>Hexapoda</taxon>
        <taxon>Insecta</taxon>
        <taxon>Pterygota</taxon>
        <taxon>Neoptera</taxon>
        <taxon>Paraneoptera</taxon>
        <taxon>Psocodea</taxon>
        <taxon>Troctomorpha</taxon>
        <taxon>Phthiraptera</taxon>
        <taxon>Amblycera</taxon>
        <taxon>Menoponidae</taxon>
        <taxon>Menopon</taxon>
    </lineage>
</organism>
<dbReference type="GO" id="GO:0008408">
    <property type="term" value="F:3'-5' exonuclease activity"/>
    <property type="evidence" value="ECO:0007669"/>
    <property type="project" value="InterPro"/>
</dbReference>
<dbReference type="InterPro" id="IPR002562">
    <property type="entry name" value="3'-5'_exonuclease_dom"/>
</dbReference>
<dbReference type="GO" id="GO:0003676">
    <property type="term" value="F:nucleic acid binding"/>
    <property type="evidence" value="ECO:0007669"/>
    <property type="project" value="InterPro"/>
</dbReference>
<dbReference type="InterPro" id="IPR012337">
    <property type="entry name" value="RNaseH-like_sf"/>
</dbReference>
<dbReference type="EMBL" id="JARGDH010000002">
    <property type="protein sequence ID" value="KAL0275787.1"/>
    <property type="molecule type" value="Genomic_DNA"/>
</dbReference>
<evidence type="ECO:0000313" key="2">
    <source>
        <dbReference type="EMBL" id="KAL0275787.1"/>
    </source>
</evidence>
<dbReference type="InterPro" id="IPR036397">
    <property type="entry name" value="RNaseH_sf"/>
</dbReference>
<evidence type="ECO:0000259" key="1">
    <source>
        <dbReference type="SMART" id="SM00474"/>
    </source>
</evidence>
<sequence>MTMDPEFFDIDDYVLITLKDGSSFEGYVFEYCQEAQRICLKNVIKQPENTQIEGLRGFEGYEIKSIVHLETQKPSKGDEEDYSYSTNDAANEICEDGIDKIKELQSSFRYIYNTTSNFYSALSHLKECDIIGVHAKDVSRGRQCRATVIAVASETNIFIFDLATLGDKVFDLGLRDVLQSKTVKKVVHDARFLSDCLYHKHGVNLSNVRDVEAEDVMVVHQQRGCIRKHTRTLGYLIEVYLGGQSDVLSDQHLTDSWKKRPLEIEYQKYMAVFTSYLIPVHKAIEREYLQRLINASKIYNESVRDSDIDIYLTENPKYVMRQQLIDIVRYKAECRTNNKVNIAD</sequence>
<dbReference type="GO" id="GO:0034587">
    <property type="term" value="P:piRNA processing"/>
    <property type="evidence" value="ECO:0007669"/>
    <property type="project" value="TreeGrafter"/>
</dbReference>
<dbReference type="SUPFAM" id="SSF53098">
    <property type="entry name" value="Ribonuclease H-like"/>
    <property type="match status" value="1"/>
</dbReference>
<feature type="domain" description="3'-5' exonuclease" evidence="1">
    <location>
        <begin position="110"/>
        <end position="289"/>
    </location>
</feature>
<dbReference type="GO" id="GO:1990923">
    <property type="term" value="C:PET complex"/>
    <property type="evidence" value="ECO:0007669"/>
    <property type="project" value="TreeGrafter"/>
</dbReference>
<dbReference type="PANTHER" id="PTHR46628:SF1">
    <property type="entry name" value="PIRNA BIOGENESIS PROTEIN EXD1"/>
    <property type="match status" value="1"/>
</dbReference>
<comment type="caution">
    <text evidence="2">The sequence shown here is derived from an EMBL/GenBank/DDBJ whole genome shotgun (WGS) entry which is preliminary data.</text>
</comment>
<dbReference type="SMART" id="SM00474">
    <property type="entry name" value="35EXOc"/>
    <property type="match status" value="1"/>
</dbReference>
<dbReference type="Pfam" id="PF01612">
    <property type="entry name" value="DNA_pol_A_exo1"/>
    <property type="match status" value="1"/>
</dbReference>
<dbReference type="InterPro" id="IPR052144">
    <property type="entry name" value="piRNA_biogenesis_EXD1"/>
</dbReference>
<reference evidence="2" key="1">
    <citation type="journal article" date="2024" name="Gigascience">
        <title>Chromosome-level genome of the poultry shaft louse Menopon gallinae provides insight into the host-switching and adaptive evolution of parasitic lice.</title>
        <authorList>
            <person name="Xu Y."/>
            <person name="Ma L."/>
            <person name="Liu S."/>
            <person name="Liang Y."/>
            <person name="Liu Q."/>
            <person name="He Z."/>
            <person name="Tian L."/>
            <person name="Duan Y."/>
            <person name="Cai W."/>
            <person name="Li H."/>
            <person name="Song F."/>
        </authorList>
    </citation>
    <scope>NUCLEOTIDE SEQUENCE</scope>
    <source>
        <strain evidence="2">Cailab_2023a</strain>
    </source>
</reference>
<dbReference type="PANTHER" id="PTHR46628">
    <property type="entry name" value="PIRNA BIOGENESIS PROTEIN EXD1"/>
    <property type="match status" value="1"/>
</dbReference>
<dbReference type="AlphaFoldDB" id="A0AAW2I0F3"/>
<name>A0AAW2I0F3_9NEOP</name>
<gene>
    <name evidence="2" type="ORF">PYX00_003532</name>
</gene>
<proteinExistence type="predicted"/>
<dbReference type="Gene3D" id="3.30.420.10">
    <property type="entry name" value="Ribonuclease H-like superfamily/Ribonuclease H"/>
    <property type="match status" value="1"/>
</dbReference>